<dbReference type="InterPro" id="IPR006119">
    <property type="entry name" value="Resolv_N"/>
</dbReference>
<dbReference type="PROSITE" id="PS51737">
    <property type="entry name" value="RECOMBINASE_DNA_BIND"/>
    <property type="match status" value="1"/>
</dbReference>
<evidence type="ECO:0000259" key="1">
    <source>
        <dbReference type="PROSITE" id="PS51736"/>
    </source>
</evidence>
<dbReference type="PROSITE" id="PS51736">
    <property type="entry name" value="RECOMBINASES_3"/>
    <property type="match status" value="1"/>
</dbReference>
<sequence length="526" mass="61350">KNFFKVARNLAPLIYKLLSKRRFAMKTAVIYARYSSDRQTEQSIEGQVRVCNDYAERNDILIVNQYIDRATTGTNDNREAFQQMMKDSDKKAWDFVLVYKLDRFSRNKYEMAMHKKTLKDNGIKLISCMENIPDTPEGIILESLLEGMAEYYSAELSQKVKRGMNESRQKGTFTGGFIIFGYRVENKKVVIHEDEAKVVRWMFNECASGKLVKTIIEELHEKGILYRGKPFARNTVYHLLANEKYNGVYRHGDEIFTNMYPRIVPQEIFDAVKSKIDSNKYGKRKPNVVYLLKNKVCCGYCGKSVNSDSGTSKNGSIMRYYKCSGKRVNKTCQLNPIRKETFETLVIDSLLEAFATPQNLLQFADDIMLLLKKQYHDHSVLNLLRGELTKVEKSISNLLDCMEQGISTVSTKKRLEELEEKRSMFSEKILIEQCKERQLLTKEEVVKHISNALRKNPKQLIDLLVKKIRLYNDKIEIDLHFTDKKSPDDNNHWDFCFYQCEKSYIVDTHVFKSKPKEHHVKIKLKV</sequence>
<accession>A0A9D1TS02</accession>
<dbReference type="InterPro" id="IPR038109">
    <property type="entry name" value="DNA_bind_recomb_sf"/>
</dbReference>
<feature type="domain" description="Resolvase/invertase-type recombinase catalytic" evidence="1">
    <location>
        <begin position="27"/>
        <end position="171"/>
    </location>
</feature>
<dbReference type="AlphaFoldDB" id="A0A9D1TS02"/>
<dbReference type="InterPro" id="IPR036162">
    <property type="entry name" value="Resolvase-like_N_sf"/>
</dbReference>
<dbReference type="PANTHER" id="PTHR30461">
    <property type="entry name" value="DNA-INVERTASE FROM LAMBDOID PROPHAGE"/>
    <property type="match status" value="1"/>
</dbReference>
<dbReference type="EMBL" id="DXHS01000084">
    <property type="protein sequence ID" value="HIW02767.1"/>
    <property type="molecule type" value="Genomic_DNA"/>
</dbReference>
<dbReference type="SMART" id="SM00857">
    <property type="entry name" value="Resolvase"/>
    <property type="match status" value="1"/>
</dbReference>
<dbReference type="GO" id="GO:0003677">
    <property type="term" value="F:DNA binding"/>
    <property type="evidence" value="ECO:0007669"/>
    <property type="project" value="InterPro"/>
</dbReference>
<dbReference type="GO" id="GO:0000150">
    <property type="term" value="F:DNA strand exchange activity"/>
    <property type="evidence" value="ECO:0007669"/>
    <property type="project" value="InterPro"/>
</dbReference>
<dbReference type="CDD" id="cd00338">
    <property type="entry name" value="Ser_Recombinase"/>
    <property type="match status" value="1"/>
</dbReference>
<reference evidence="3" key="1">
    <citation type="journal article" date="2021" name="PeerJ">
        <title>Extensive microbial diversity within the chicken gut microbiome revealed by metagenomics and culture.</title>
        <authorList>
            <person name="Gilroy R."/>
            <person name="Ravi A."/>
            <person name="Getino M."/>
            <person name="Pursley I."/>
            <person name="Horton D.L."/>
            <person name="Alikhan N.F."/>
            <person name="Baker D."/>
            <person name="Gharbi K."/>
            <person name="Hall N."/>
            <person name="Watson M."/>
            <person name="Adriaenssens E.M."/>
            <person name="Foster-Nyarko E."/>
            <person name="Jarju S."/>
            <person name="Secka A."/>
            <person name="Antonio M."/>
            <person name="Oren A."/>
            <person name="Chaudhuri R.R."/>
            <person name="La Ragione R."/>
            <person name="Hildebrand F."/>
            <person name="Pallen M.J."/>
        </authorList>
    </citation>
    <scope>NUCLEOTIDE SEQUENCE</scope>
    <source>
        <strain evidence="3">12435</strain>
    </source>
</reference>
<feature type="non-terminal residue" evidence="3">
    <location>
        <position position="1"/>
    </location>
</feature>
<evidence type="ECO:0000313" key="3">
    <source>
        <dbReference type="EMBL" id="HIW02767.1"/>
    </source>
</evidence>
<feature type="domain" description="Recombinase" evidence="2">
    <location>
        <begin position="179"/>
        <end position="282"/>
    </location>
</feature>
<dbReference type="Gene3D" id="3.40.50.1390">
    <property type="entry name" value="Resolvase, N-terminal catalytic domain"/>
    <property type="match status" value="1"/>
</dbReference>
<comment type="caution">
    <text evidence="3">The sequence shown here is derived from an EMBL/GenBank/DDBJ whole genome shotgun (WGS) entry which is preliminary data.</text>
</comment>
<dbReference type="Pfam" id="PF13408">
    <property type="entry name" value="Zn_ribbon_recom"/>
    <property type="match status" value="1"/>
</dbReference>
<organism evidence="3 4">
    <name type="scientific">Candidatus Protoclostridium stercorigallinarum</name>
    <dbReference type="NCBI Taxonomy" id="2838741"/>
    <lineage>
        <taxon>Bacteria</taxon>
        <taxon>Bacillati</taxon>
        <taxon>Bacillota</taxon>
        <taxon>Clostridia</taxon>
        <taxon>Candidatus Protoclostridium</taxon>
    </lineage>
</organism>
<gene>
    <name evidence="3" type="ORF">H9892_05445</name>
</gene>
<proteinExistence type="predicted"/>
<dbReference type="Pfam" id="PF07508">
    <property type="entry name" value="Recombinase"/>
    <property type="match status" value="1"/>
</dbReference>
<reference evidence="3" key="2">
    <citation type="submission" date="2021-04" db="EMBL/GenBank/DDBJ databases">
        <authorList>
            <person name="Gilroy R."/>
        </authorList>
    </citation>
    <scope>NUCLEOTIDE SEQUENCE</scope>
    <source>
        <strain evidence="3">12435</strain>
    </source>
</reference>
<dbReference type="Proteomes" id="UP000823990">
    <property type="component" value="Unassembled WGS sequence"/>
</dbReference>
<dbReference type="PANTHER" id="PTHR30461:SF23">
    <property type="entry name" value="DNA RECOMBINASE-RELATED"/>
    <property type="match status" value="1"/>
</dbReference>
<evidence type="ECO:0000313" key="4">
    <source>
        <dbReference type="Proteomes" id="UP000823990"/>
    </source>
</evidence>
<dbReference type="InterPro" id="IPR050639">
    <property type="entry name" value="SSR_resolvase"/>
</dbReference>
<evidence type="ECO:0000259" key="2">
    <source>
        <dbReference type="PROSITE" id="PS51737"/>
    </source>
</evidence>
<dbReference type="Gene3D" id="3.90.1750.20">
    <property type="entry name" value="Putative Large Serine Recombinase, Chain B, Domain 2"/>
    <property type="match status" value="1"/>
</dbReference>
<name>A0A9D1TS02_9FIRM</name>
<dbReference type="Pfam" id="PF00239">
    <property type="entry name" value="Resolvase"/>
    <property type="match status" value="1"/>
</dbReference>
<dbReference type="InterPro" id="IPR025827">
    <property type="entry name" value="Zn_ribbon_recom_dom"/>
</dbReference>
<dbReference type="SUPFAM" id="SSF53041">
    <property type="entry name" value="Resolvase-like"/>
    <property type="match status" value="1"/>
</dbReference>
<dbReference type="InterPro" id="IPR011109">
    <property type="entry name" value="DNA_bind_recombinase_dom"/>
</dbReference>
<protein>
    <submittedName>
        <fullName evidence="3">Recombinase family protein</fullName>
    </submittedName>
</protein>